<evidence type="ECO:0000259" key="7">
    <source>
        <dbReference type="SMART" id="SM00382"/>
    </source>
</evidence>
<keyword evidence="2" id="KW-0963">Cytoplasm</keyword>
<evidence type="ECO:0000256" key="2">
    <source>
        <dbReference type="ARBA" id="ARBA00022490"/>
    </source>
</evidence>
<dbReference type="Gene3D" id="1.10.8.60">
    <property type="match status" value="1"/>
</dbReference>
<evidence type="ECO:0000256" key="1">
    <source>
        <dbReference type="ARBA" id="ARBA00004496"/>
    </source>
</evidence>
<dbReference type="Proteomes" id="UP000006622">
    <property type="component" value="Chromosome"/>
</dbReference>
<dbReference type="InterPro" id="IPR003593">
    <property type="entry name" value="AAA+_ATPase"/>
</dbReference>
<accession>F7XLU8</accession>
<dbReference type="HOGENOM" id="CLU_000688_21_15_2"/>
<evidence type="ECO:0000256" key="6">
    <source>
        <dbReference type="SAM" id="MobiDB-lite"/>
    </source>
</evidence>
<dbReference type="InterPro" id="IPR041569">
    <property type="entry name" value="AAA_lid_3"/>
</dbReference>
<sequence length="393" mass="44081">MWGTQLTSAIKLAAQARGYSKAAKDFEDKGQFVKARELYLKSSKLYNEASSINTDRTERNTQRDIAQHLFSKAQSLKSNSPNSTKVETENHNFNDQQDEESISKSDFVLKEIPKIGFDDIGGLNDVKEDIRKAMIYPFTHKELYQHYGQKAGEGILLYGPPGCGKTLMAKAAAKECDAEFINVKTSNIVSKWVGSSEKNIKQIFETARKSKKAIIFFDEIDSIAGKRSDSKDYSKRMVNELLAQMDGVEQIDSDILVLAATNEPWNIDPALRRPGRFSKLLFIPEPDHDARLAIFNIYLESRPIDPHLCLDELAANTEGYSGADISSICKEAADIPLNEALKGGLIRNIELRDFTTVILRRSPSIKSWYIGAQRSIKNSGEESIFKDILERVA</sequence>
<proteinExistence type="inferred from homology"/>
<dbReference type="InterPro" id="IPR050168">
    <property type="entry name" value="AAA_ATPase_domain"/>
</dbReference>
<reference evidence="8 9" key="1">
    <citation type="submission" date="2010-07" db="EMBL/GenBank/DDBJ databases">
        <title>The complete genome of Methanosalsum zhilinae DSM 4017.</title>
        <authorList>
            <consortium name="US DOE Joint Genome Institute (JGI-PGF)"/>
            <person name="Lucas S."/>
            <person name="Copeland A."/>
            <person name="Lapidus A."/>
            <person name="Glavina del Rio T."/>
            <person name="Dalin E."/>
            <person name="Tice H."/>
            <person name="Bruce D."/>
            <person name="Goodwin L."/>
            <person name="Pitluck S."/>
            <person name="Kyrpides N."/>
            <person name="Mavromatis K."/>
            <person name="Ovchinnikova G."/>
            <person name="Daligault H."/>
            <person name="Detter J.C."/>
            <person name="Han C."/>
            <person name="Tapia R."/>
            <person name="Larimer F."/>
            <person name="Land M."/>
            <person name="Hauser L."/>
            <person name="Markowitz V."/>
            <person name="Cheng J.-F."/>
            <person name="Hugenholtz P."/>
            <person name="Woyke T."/>
            <person name="Wu D."/>
            <person name="Spring S."/>
            <person name="Schueler E."/>
            <person name="Brambilla E."/>
            <person name="Klenk H.-P."/>
            <person name="Eisen J.A."/>
        </authorList>
    </citation>
    <scope>NUCLEOTIDE SEQUENCE [LARGE SCALE GENOMIC DNA]</scope>
    <source>
        <strain evidence="9">DSM 4017 / NBRC 107636 / OCM 62 / WeN5</strain>
    </source>
</reference>
<evidence type="ECO:0000313" key="9">
    <source>
        <dbReference type="Proteomes" id="UP000006622"/>
    </source>
</evidence>
<dbReference type="InterPro" id="IPR003959">
    <property type="entry name" value="ATPase_AAA_core"/>
</dbReference>
<evidence type="ECO:0000256" key="3">
    <source>
        <dbReference type="ARBA" id="ARBA00022741"/>
    </source>
</evidence>
<name>F7XLU8_METZD</name>
<organism evidence="8 9">
    <name type="scientific">Methanosalsum zhilinae (strain DSM 4017 / NBRC 107636 / OCM 62 / WeN5)</name>
    <name type="common">Methanohalophilus zhilinae</name>
    <dbReference type="NCBI Taxonomy" id="679901"/>
    <lineage>
        <taxon>Archaea</taxon>
        <taxon>Methanobacteriati</taxon>
        <taxon>Methanobacteriota</taxon>
        <taxon>Stenosarchaea group</taxon>
        <taxon>Methanomicrobia</taxon>
        <taxon>Methanosarcinales</taxon>
        <taxon>Methanosarcinaceae</taxon>
        <taxon>Methanosalsum</taxon>
    </lineage>
</organism>
<dbReference type="InterPro" id="IPR036181">
    <property type="entry name" value="MIT_dom_sf"/>
</dbReference>
<comment type="subcellular location">
    <subcellularLocation>
        <location evidence="1">Cytoplasm</location>
    </subcellularLocation>
</comment>
<dbReference type="AlphaFoldDB" id="F7XLU8"/>
<keyword evidence="3 5" id="KW-0547">Nucleotide-binding</keyword>
<evidence type="ECO:0000256" key="5">
    <source>
        <dbReference type="RuleBase" id="RU003651"/>
    </source>
</evidence>
<dbReference type="SMART" id="SM00382">
    <property type="entry name" value="AAA"/>
    <property type="match status" value="1"/>
</dbReference>
<dbReference type="EMBL" id="CP002101">
    <property type="protein sequence ID" value="AEH61136.1"/>
    <property type="molecule type" value="Genomic_DNA"/>
</dbReference>
<feature type="compositionally biased region" description="Polar residues" evidence="6">
    <location>
        <begin position="72"/>
        <end position="85"/>
    </location>
</feature>
<dbReference type="InterPro" id="IPR027417">
    <property type="entry name" value="P-loop_NTPase"/>
</dbReference>
<dbReference type="EC" id="3.6.4.3" evidence="8"/>
<dbReference type="Pfam" id="PF00004">
    <property type="entry name" value="AAA"/>
    <property type="match status" value="1"/>
</dbReference>
<dbReference type="GO" id="GO:0016887">
    <property type="term" value="F:ATP hydrolysis activity"/>
    <property type="evidence" value="ECO:0007669"/>
    <property type="project" value="InterPro"/>
</dbReference>
<dbReference type="PANTHER" id="PTHR23077">
    <property type="entry name" value="AAA-FAMILY ATPASE"/>
    <property type="match status" value="1"/>
</dbReference>
<dbReference type="STRING" id="679901.Mzhil_1282"/>
<dbReference type="FunFam" id="3.40.50.300:FF:001054">
    <property type="entry name" value="ATPase, AAA family, putative"/>
    <property type="match status" value="1"/>
</dbReference>
<dbReference type="Gene3D" id="3.40.50.300">
    <property type="entry name" value="P-loop containing nucleotide triphosphate hydrolases"/>
    <property type="match status" value="1"/>
</dbReference>
<gene>
    <name evidence="8" type="ordered locus">Mzhil_1282</name>
</gene>
<keyword evidence="4 5" id="KW-0067">ATP-binding</keyword>
<keyword evidence="8" id="KW-0378">Hydrolase</keyword>
<dbReference type="GO" id="GO:0005524">
    <property type="term" value="F:ATP binding"/>
    <property type="evidence" value="ECO:0007669"/>
    <property type="project" value="UniProtKB-KW"/>
</dbReference>
<evidence type="ECO:0000313" key="8">
    <source>
        <dbReference type="EMBL" id="AEH61136.1"/>
    </source>
</evidence>
<dbReference type="PANTHER" id="PTHR23077:SF171">
    <property type="entry name" value="NUCLEAR VALOSIN-CONTAINING PROTEIN-LIKE"/>
    <property type="match status" value="1"/>
</dbReference>
<feature type="domain" description="AAA+ ATPase" evidence="7">
    <location>
        <begin position="151"/>
        <end position="287"/>
    </location>
</feature>
<dbReference type="InterPro" id="IPR003960">
    <property type="entry name" value="ATPase_AAA_CS"/>
</dbReference>
<dbReference type="SUPFAM" id="SSF116846">
    <property type="entry name" value="MIT domain"/>
    <property type="match status" value="1"/>
</dbReference>
<comment type="similarity">
    <text evidence="5">Belongs to the AAA ATPase family.</text>
</comment>
<dbReference type="GO" id="GO:0005737">
    <property type="term" value="C:cytoplasm"/>
    <property type="evidence" value="ECO:0007669"/>
    <property type="project" value="UniProtKB-SubCell"/>
</dbReference>
<dbReference type="SUPFAM" id="SSF52540">
    <property type="entry name" value="P-loop containing nucleoside triphosphate hydrolases"/>
    <property type="match status" value="1"/>
</dbReference>
<keyword evidence="9" id="KW-1185">Reference proteome</keyword>
<dbReference type="PROSITE" id="PS00674">
    <property type="entry name" value="AAA"/>
    <property type="match status" value="1"/>
</dbReference>
<feature type="region of interest" description="Disordered" evidence="6">
    <location>
        <begin position="71"/>
        <end position="100"/>
    </location>
</feature>
<dbReference type="KEGG" id="mzh:Mzhil_1282"/>
<evidence type="ECO:0000256" key="4">
    <source>
        <dbReference type="ARBA" id="ARBA00022840"/>
    </source>
</evidence>
<dbReference type="Pfam" id="PF17862">
    <property type="entry name" value="AAA_lid_3"/>
    <property type="match status" value="1"/>
</dbReference>
<protein>
    <submittedName>
        <fullName evidence="8">Microtubule-severing ATPase</fullName>
        <ecNumber evidence="8">3.6.4.3</ecNumber>
    </submittedName>
</protein>